<dbReference type="OrthoDB" id="6415022at2759"/>
<organism evidence="3 4">
    <name type="scientific">Balaenoptera physalus</name>
    <name type="common">Fin whale</name>
    <name type="synonym">Balaena physalus</name>
    <dbReference type="NCBI Taxonomy" id="9770"/>
    <lineage>
        <taxon>Eukaryota</taxon>
        <taxon>Metazoa</taxon>
        <taxon>Chordata</taxon>
        <taxon>Craniata</taxon>
        <taxon>Vertebrata</taxon>
        <taxon>Euteleostomi</taxon>
        <taxon>Mammalia</taxon>
        <taxon>Eutheria</taxon>
        <taxon>Laurasiatheria</taxon>
        <taxon>Artiodactyla</taxon>
        <taxon>Whippomorpha</taxon>
        <taxon>Cetacea</taxon>
        <taxon>Mysticeti</taxon>
        <taxon>Balaenopteridae</taxon>
        <taxon>Balaenoptera</taxon>
    </lineage>
</organism>
<protein>
    <recommendedName>
        <fullName evidence="2">DPF1-3 N-terminal domain-containing protein</fullName>
    </recommendedName>
</protein>
<feature type="domain" description="DPF1-3 N-terminal" evidence="2">
    <location>
        <begin position="120"/>
        <end position="182"/>
    </location>
</feature>
<accession>A0A6A1Q308</accession>
<feature type="region of interest" description="Disordered" evidence="1">
    <location>
        <begin position="177"/>
        <end position="263"/>
    </location>
</feature>
<dbReference type="GO" id="GO:0044545">
    <property type="term" value="C:NSL complex"/>
    <property type="evidence" value="ECO:0007669"/>
    <property type="project" value="TreeGrafter"/>
</dbReference>
<name>A0A6A1Q308_BALPH</name>
<evidence type="ECO:0000313" key="4">
    <source>
        <dbReference type="Proteomes" id="UP000437017"/>
    </source>
</evidence>
<reference evidence="3 4" key="1">
    <citation type="journal article" date="2019" name="PLoS ONE">
        <title>Genomic analyses reveal an absence of contemporary introgressive admixture between fin whales and blue whales, despite known hybrids.</title>
        <authorList>
            <person name="Westbury M.V."/>
            <person name="Petersen B."/>
            <person name="Lorenzen E.D."/>
        </authorList>
    </citation>
    <scope>NUCLEOTIDE SEQUENCE [LARGE SCALE GENOMIC DNA]</scope>
    <source>
        <strain evidence="3">FinWhale-01</strain>
    </source>
</reference>
<dbReference type="Proteomes" id="UP000437017">
    <property type="component" value="Unassembled WGS sequence"/>
</dbReference>
<feature type="compositionally biased region" description="Basic and acidic residues" evidence="1">
    <location>
        <begin position="198"/>
        <end position="208"/>
    </location>
</feature>
<dbReference type="GO" id="GO:0045944">
    <property type="term" value="P:positive regulation of transcription by RNA polymerase II"/>
    <property type="evidence" value="ECO:0007669"/>
    <property type="project" value="TreeGrafter"/>
</dbReference>
<dbReference type="PANTHER" id="PTHR13136">
    <property type="entry name" value="TESTIS DEVELOPMENT PROTEIN PRTD"/>
    <property type="match status" value="1"/>
</dbReference>
<feature type="compositionally biased region" description="Basic and acidic residues" evidence="1">
    <location>
        <begin position="224"/>
        <end position="238"/>
    </location>
</feature>
<sequence>MGTSLLFQLSVHERELDLVFLDHSYAKPWSAHPDASSARPTRMLFVTPRRQHESTIESDVPIDVETVTSTPVPLYDNQKARSVMNECERHVIFARTDADAPPPPEDWEEHVNRTGWTMAQNKLFNKILKALQSDRLARLANEGTGVAQSNCYIWMEKRHRGPGLASGQLYSYPARRWRKKRRAHPPEDPRLSFPSIKPDTDQTLKKEGLISQDGSSLEALLRTDPLEKRGAPDPRVDDDSLGEFPVTNSRARKRILEPDDFLR</sequence>
<dbReference type="InterPro" id="IPR025750">
    <property type="entry name" value="DPF1-3_N"/>
</dbReference>
<comment type="caution">
    <text evidence="3">The sequence shown here is derived from an EMBL/GenBank/DDBJ whole genome shotgun (WGS) entry which is preliminary data.</text>
</comment>
<proteinExistence type="predicted"/>
<dbReference type="AlphaFoldDB" id="A0A6A1Q308"/>
<gene>
    <name evidence="3" type="ORF">E2I00_005039</name>
</gene>
<feature type="compositionally biased region" description="Basic and acidic residues" evidence="1">
    <location>
        <begin position="254"/>
        <end position="263"/>
    </location>
</feature>
<evidence type="ECO:0000256" key="1">
    <source>
        <dbReference type="SAM" id="MobiDB-lite"/>
    </source>
</evidence>
<evidence type="ECO:0000259" key="2">
    <source>
        <dbReference type="Pfam" id="PF14051"/>
    </source>
</evidence>
<keyword evidence="4" id="KW-1185">Reference proteome</keyword>
<dbReference type="InterPro" id="IPR026555">
    <property type="entry name" value="NSL3/Tex30"/>
</dbReference>
<evidence type="ECO:0000313" key="3">
    <source>
        <dbReference type="EMBL" id="KAB0401379.1"/>
    </source>
</evidence>
<dbReference type="PANTHER" id="PTHR13136:SF16">
    <property type="entry name" value="KAT8 REGULATORY NSL COMPLEX SUBUNIT 3"/>
    <property type="match status" value="1"/>
</dbReference>
<dbReference type="EMBL" id="SGJD01001218">
    <property type="protein sequence ID" value="KAB0401379.1"/>
    <property type="molecule type" value="Genomic_DNA"/>
</dbReference>
<dbReference type="Pfam" id="PF14051">
    <property type="entry name" value="DPF1-3_N"/>
    <property type="match status" value="1"/>
</dbReference>